<keyword evidence="8 9" id="KW-0472">Membrane</keyword>
<dbReference type="PANTHER" id="PTHR12952">
    <property type="entry name" value="SYS1"/>
    <property type="match status" value="1"/>
</dbReference>
<evidence type="ECO:0000256" key="1">
    <source>
        <dbReference type="ARBA" id="ARBA00004653"/>
    </source>
</evidence>
<proteinExistence type="inferred from homology"/>
<comment type="subcellular location">
    <subcellularLocation>
        <location evidence="1">Golgi apparatus membrane</location>
        <topology evidence="1">Multi-pass membrane protein</topology>
    </subcellularLocation>
</comment>
<keyword evidence="4 9" id="KW-0812">Transmembrane</keyword>
<dbReference type="InterPro" id="IPR019185">
    <property type="entry name" value="Integral_membrane_SYS1-rel"/>
</dbReference>
<dbReference type="EMBL" id="KN822010">
    <property type="protein sequence ID" value="KIM68207.1"/>
    <property type="molecule type" value="Genomic_DNA"/>
</dbReference>
<dbReference type="GO" id="GO:0043001">
    <property type="term" value="P:Golgi to plasma membrane protein transport"/>
    <property type="evidence" value="ECO:0007669"/>
    <property type="project" value="TreeGrafter"/>
</dbReference>
<dbReference type="GO" id="GO:0005829">
    <property type="term" value="C:cytosol"/>
    <property type="evidence" value="ECO:0007669"/>
    <property type="project" value="GOC"/>
</dbReference>
<evidence type="ECO:0000256" key="2">
    <source>
        <dbReference type="ARBA" id="ARBA00008160"/>
    </source>
</evidence>
<keyword evidence="3" id="KW-0813">Transport</keyword>
<keyword evidence="5" id="KW-0653">Protein transport</keyword>
<comment type="similarity">
    <text evidence="2">Belongs to the SYS1 family.</text>
</comment>
<dbReference type="GO" id="GO:0034067">
    <property type="term" value="P:protein localization to Golgi apparatus"/>
    <property type="evidence" value="ECO:0007669"/>
    <property type="project" value="TreeGrafter"/>
</dbReference>
<dbReference type="AlphaFoldDB" id="A0A0C3ATD1"/>
<keyword evidence="7" id="KW-0333">Golgi apparatus</keyword>
<keyword evidence="11" id="KW-1185">Reference proteome</keyword>
<feature type="transmembrane region" description="Helical" evidence="9">
    <location>
        <begin position="141"/>
        <end position="158"/>
    </location>
</feature>
<dbReference type="GO" id="GO:0005802">
    <property type="term" value="C:trans-Golgi network"/>
    <property type="evidence" value="ECO:0007669"/>
    <property type="project" value="TreeGrafter"/>
</dbReference>
<dbReference type="Pfam" id="PF09801">
    <property type="entry name" value="SYS1"/>
    <property type="match status" value="2"/>
</dbReference>
<evidence type="ECO:0000256" key="5">
    <source>
        <dbReference type="ARBA" id="ARBA00022927"/>
    </source>
</evidence>
<evidence type="ECO:0000256" key="3">
    <source>
        <dbReference type="ARBA" id="ARBA00022448"/>
    </source>
</evidence>
<evidence type="ECO:0000256" key="7">
    <source>
        <dbReference type="ARBA" id="ARBA00023034"/>
    </source>
</evidence>
<accession>A0A0C3ATD1</accession>
<name>A0A0C3ATD1_9AGAM</name>
<dbReference type="PANTHER" id="PTHR12952:SF0">
    <property type="entry name" value="PROTEIN SYS1 HOMOLOG"/>
    <property type="match status" value="1"/>
</dbReference>
<feature type="transmembrane region" description="Helical" evidence="9">
    <location>
        <begin position="24"/>
        <end position="42"/>
    </location>
</feature>
<dbReference type="STRING" id="1036808.A0A0C3ATD1"/>
<dbReference type="GO" id="GO:0006895">
    <property type="term" value="P:Golgi to endosome transport"/>
    <property type="evidence" value="ECO:0007669"/>
    <property type="project" value="TreeGrafter"/>
</dbReference>
<protein>
    <recommendedName>
        <fullName evidence="12">Integral membrane protein S linking to the trans Golgi network-domain-containing protein</fullName>
    </recommendedName>
</protein>
<evidence type="ECO:0000256" key="9">
    <source>
        <dbReference type="SAM" id="Phobius"/>
    </source>
</evidence>
<gene>
    <name evidence="10" type="ORF">SCLCIDRAFT_106306</name>
</gene>
<dbReference type="InParanoid" id="A0A0C3ATD1"/>
<feature type="transmembrane region" description="Helical" evidence="9">
    <location>
        <begin position="110"/>
        <end position="129"/>
    </location>
</feature>
<dbReference type="Proteomes" id="UP000053989">
    <property type="component" value="Unassembled WGS sequence"/>
</dbReference>
<evidence type="ECO:0000313" key="10">
    <source>
        <dbReference type="EMBL" id="KIM68207.1"/>
    </source>
</evidence>
<reference evidence="11" key="2">
    <citation type="submission" date="2015-01" db="EMBL/GenBank/DDBJ databases">
        <title>Evolutionary Origins and Diversification of the Mycorrhizal Mutualists.</title>
        <authorList>
            <consortium name="DOE Joint Genome Institute"/>
            <consortium name="Mycorrhizal Genomics Consortium"/>
            <person name="Kohler A."/>
            <person name="Kuo A."/>
            <person name="Nagy L.G."/>
            <person name="Floudas D."/>
            <person name="Copeland A."/>
            <person name="Barry K.W."/>
            <person name="Cichocki N."/>
            <person name="Veneault-Fourrey C."/>
            <person name="LaButti K."/>
            <person name="Lindquist E.A."/>
            <person name="Lipzen A."/>
            <person name="Lundell T."/>
            <person name="Morin E."/>
            <person name="Murat C."/>
            <person name="Riley R."/>
            <person name="Ohm R."/>
            <person name="Sun H."/>
            <person name="Tunlid A."/>
            <person name="Henrissat B."/>
            <person name="Grigoriev I.V."/>
            <person name="Hibbett D.S."/>
            <person name="Martin F."/>
        </authorList>
    </citation>
    <scope>NUCLEOTIDE SEQUENCE [LARGE SCALE GENOMIC DNA]</scope>
    <source>
        <strain evidence="11">Foug A</strain>
    </source>
</reference>
<reference evidence="10 11" key="1">
    <citation type="submission" date="2014-04" db="EMBL/GenBank/DDBJ databases">
        <authorList>
            <consortium name="DOE Joint Genome Institute"/>
            <person name="Kuo A."/>
            <person name="Kohler A."/>
            <person name="Nagy L.G."/>
            <person name="Floudas D."/>
            <person name="Copeland A."/>
            <person name="Barry K.W."/>
            <person name="Cichocki N."/>
            <person name="Veneault-Fourrey C."/>
            <person name="LaButti K."/>
            <person name="Lindquist E.A."/>
            <person name="Lipzen A."/>
            <person name="Lundell T."/>
            <person name="Morin E."/>
            <person name="Murat C."/>
            <person name="Sun H."/>
            <person name="Tunlid A."/>
            <person name="Henrissat B."/>
            <person name="Grigoriev I.V."/>
            <person name="Hibbett D.S."/>
            <person name="Martin F."/>
            <person name="Nordberg H.P."/>
            <person name="Cantor M.N."/>
            <person name="Hua S.X."/>
        </authorList>
    </citation>
    <scope>NUCLEOTIDE SEQUENCE [LARGE SCALE GENOMIC DNA]</scope>
    <source>
        <strain evidence="10 11">Foug A</strain>
    </source>
</reference>
<evidence type="ECO:0008006" key="12">
    <source>
        <dbReference type="Google" id="ProtNLM"/>
    </source>
</evidence>
<dbReference type="HOGENOM" id="CLU_059962_0_0_1"/>
<dbReference type="GO" id="GO:0000139">
    <property type="term" value="C:Golgi membrane"/>
    <property type="evidence" value="ECO:0007669"/>
    <property type="project" value="UniProtKB-SubCell"/>
</dbReference>
<evidence type="ECO:0000313" key="11">
    <source>
        <dbReference type="Proteomes" id="UP000053989"/>
    </source>
</evidence>
<sequence length="215" mass="24309">MAPPRHATSWDPVLLISQIISMQTLHYLTLCFLIPPLLAVFAEPAALLYEGGAANVGMIMDWREMAGRPTVRGIPGEERWKSYYGAWSGGKRVGGWWEDKGIGRIDPTRGWVIAISWLIACTADIYYLYNLIRRPRLILDFALTLVFNHLVLTTYYSASLPTSLFFWLVMIAGSVWTVVAAEQLCVKREMTEGLVISRPRDEAEEMEMGGVPRRE</sequence>
<evidence type="ECO:0000256" key="6">
    <source>
        <dbReference type="ARBA" id="ARBA00022989"/>
    </source>
</evidence>
<keyword evidence="6 9" id="KW-1133">Transmembrane helix</keyword>
<organism evidence="10 11">
    <name type="scientific">Scleroderma citrinum Foug A</name>
    <dbReference type="NCBI Taxonomy" id="1036808"/>
    <lineage>
        <taxon>Eukaryota</taxon>
        <taxon>Fungi</taxon>
        <taxon>Dikarya</taxon>
        <taxon>Basidiomycota</taxon>
        <taxon>Agaricomycotina</taxon>
        <taxon>Agaricomycetes</taxon>
        <taxon>Agaricomycetidae</taxon>
        <taxon>Boletales</taxon>
        <taxon>Sclerodermatineae</taxon>
        <taxon>Sclerodermataceae</taxon>
        <taxon>Scleroderma</taxon>
    </lineage>
</organism>
<evidence type="ECO:0000256" key="8">
    <source>
        <dbReference type="ARBA" id="ARBA00023136"/>
    </source>
</evidence>
<evidence type="ECO:0000256" key="4">
    <source>
        <dbReference type="ARBA" id="ARBA00022692"/>
    </source>
</evidence>
<dbReference type="OrthoDB" id="542931at2759"/>
<feature type="transmembrane region" description="Helical" evidence="9">
    <location>
        <begin position="164"/>
        <end position="181"/>
    </location>
</feature>